<feature type="transmembrane region" description="Helical" evidence="8">
    <location>
        <begin position="406"/>
        <end position="425"/>
    </location>
</feature>
<evidence type="ECO:0000256" key="6">
    <source>
        <dbReference type="ARBA" id="ARBA00022989"/>
    </source>
</evidence>
<dbReference type="InterPro" id="IPR038731">
    <property type="entry name" value="RgtA/B/C-like"/>
</dbReference>
<evidence type="ECO:0000259" key="10">
    <source>
        <dbReference type="Pfam" id="PF16192"/>
    </source>
</evidence>
<feature type="domain" description="Glycosyltransferase RgtA/B/C/D-like" evidence="9">
    <location>
        <begin position="470"/>
        <end position="606"/>
    </location>
</feature>
<protein>
    <submittedName>
        <fullName evidence="11">Uncharacterized protein</fullName>
    </submittedName>
</protein>
<dbReference type="Pfam" id="PF13231">
    <property type="entry name" value="PMT_2"/>
    <property type="match status" value="1"/>
</dbReference>
<name>A0A1F8CUN3_9BACT</name>
<dbReference type="Proteomes" id="UP000178999">
    <property type="component" value="Unassembled WGS sequence"/>
</dbReference>
<feature type="transmembrane region" description="Helical" evidence="8">
    <location>
        <begin position="256"/>
        <end position="274"/>
    </location>
</feature>
<evidence type="ECO:0000256" key="8">
    <source>
        <dbReference type="SAM" id="Phobius"/>
    </source>
</evidence>
<feature type="transmembrane region" description="Helical" evidence="8">
    <location>
        <begin position="286"/>
        <end position="304"/>
    </location>
</feature>
<evidence type="ECO:0000256" key="4">
    <source>
        <dbReference type="ARBA" id="ARBA00022679"/>
    </source>
</evidence>
<dbReference type="STRING" id="1802538.A2382_04875"/>
<evidence type="ECO:0000256" key="3">
    <source>
        <dbReference type="ARBA" id="ARBA00022676"/>
    </source>
</evidence>
<dbReference type="GO" id="GO:0016763">
    <property type="term" value="F:pentosyltransferase activity"/>
    <property type="evidence" value="ECO:0007669"/>
    <property type="project" value="TreeGrafter"/>
</dbReference>
<accession>A0A1F8CUN3</accession>
<evidence type="ECO:0000313" key="12">
    <source>
        <dbReference type="Proteomes" id="UP000178999"/>
    </source>
</evidence>
<evidence type="ECO:0000256" key="1">
    <source>
        <dbReference type="ARBA" id="ARBA00004651"/>
    </source>
</evidence>
<comment type="caution">
    <text evidence="11">The sequence shown here is derived from an EMBL/GenBank/DDBJ whole genome shotgun (WGS) entry which is preliminary data.</text>
</comment>
<dbReference type="GO" id="GO:0005886">
    <property type="term" value="C:plasma membrane"/>
    <property type="evidence" value="ECO:0007669"/>
    <property type="project" value="UniProtKB-SubCell"/>
</dbReference>
<evidence type="ECO:0000256" key="2">
    <source>
        <dbReference type="ARBA" id="ARBA00022475"/>
    </source>
</evidence>
<dbReference type="PANTHER" id="PTHR33908:SF11">
    <property type="entry name" value="MEMBRANE PROTEIN"/>
    <property type="match status" value="1"/>
</dbReference>
<dbReference type="Pfam" id="PF16192">
    <property type="entry name" value="PMT_4TMC"/>
    <property type="match status" value="1"/>
</dbReference>
<proteinExistence type="predicted"/>
<organism evidence="11 12">
    <name type="scientific">Candidatus Woesebacteria bacterium RIFOXYB1_FULL_38_16</name>
    <dbReference type="NCBI Taxonomy" id="1802538"/>
    <lineage>
        <taxon>Bacteria</taxon>
        <taxon>Candidatus Woeseibacteriota</taxon>
    </lineage>
</organism>
<sequence>MNVVLILTLGLLLRLVLASWGTLDLDQGTYIAWSRILTQRGFLGFYDGWSDYLPGYLYILWLLGKVSTLKLIPDEVLYKLPAIIGDLVCGYLIFRIVKSTKAKKWAKYSLIAFLFNPAVISNSTLWGQVDILSAVFMIASLWFVKKNIVLSVFLLAYGTLVKPQVAFVLPAVLWVFWEKKVSVERVVFYGFLGFMLFMVGFFLFWNGDMNFMQFVFLKTKAALDQYQYTSVNAFNFWAVFGMWKSDVGKEVFNLRHLGYVFSALGVGVVGLQLIKHKKDWGELSKYYLGAGSVFSVYVFMTRMHERHMLPVLPFLLILGTKRKELLGLYAVLSGVYILNMFYSYTWITQDFYEVIGRGGVVMFSVVVVISFLYFVFFDGVNRFFWRLLERKGESWTFSKPIVSRTVMRWILFSVLVFALFSRVFWLNEPKNEYFDEVYHAFTAREMLHGKVAAWGWWSQAPERFAYEWTHPPLAKLGMVVGMMVFGENALGWRMPGAILGFVSVMLVYLIAKTIFKDEWVGILAAAVFSLEGLVLVMSRIGMNDIYFLTFMLASFYFLLKKKYFWSAFCLGLAGASKWSVVWFVPIVFVVQVGLRRKLVWNNVWFLIVPPLVYLASYLPLLFNGLGFDTFVGVQKQMWWYHTRLSATHPYTSPWWSWPFLMRPIWLYTGLASLNRIKNIYAFGNPVVFWGGIIAMVVIFYKSLVIRERRLGVVVFSYLMFFVSWSLSPRIMFIYHYLPSLPFLAIALGVVLRRYQKIIVPFFLLALIVFVYFYPHWAGFPVPRWLDNSYYWFSSWK</sequence>
<feature type="transmembrane region" description="Helical" evidence="8">
    <location>
        <begin position="325"/>
        <end position="347"/>
    </location>
</feature>
<feature type="transmembrane region" description="Helical" evidence="8">
    <location>
        <begin position="148"/>
        <end position="177"/>
    </location>
</feature>
<dbReference type="UniPathway" id="UPA00378"/>
<evidence type="ECO:0000259" key="9">
    <source>
        <dbReference type="Pfam" id="PF13231"/>
    </source>
</evidence>
<keyword evidence="6 8" id="KW-1133">Transmembrane helix</keyword>
<dbReference type="AlphaFoldDB" id="A0A1F8CUN3"/>
<feature type="transmembrane region" description="Helical" evidence="8">
    <location>
        <begin position="492"/>
        <end position="511"/>
    </location>
</feature>
<feature type="domain" description="Protein O-mannosyl-transferase C-terminal four TM" evidence="10">
    <location>
        <begin position="627"/>
        <end position="795"/>
    </location>
</feature>
<dbReference type="EMBL" id="MGHY01000005">
    <property type="protein sequence ID" value="OGM79991.1"/>
    <property type="molecule type" value="Genomic_DNA"/>
</dbReference>
<dbReference type="InterPro" id="IPR032421">
    <property type="entry name" value="PMT_4TMC"/>
</dbReference>
<keyword evidence="4" id="KW-0808">Transferase</keyword>
<gene>
    <name evidence="11" type="ORF">A2382_04875</name>
</gene>
<feature type="transmembrane region" description="Helical" evidence="8">
    <location>
        <begin position="710"/>
        <end position="727"/>
    </location>
</feature>
<comment type="subcellular location">
    <subcellularLocation>
        <location evidence="1">Cell membrane</location>
        <topology evidence="1">Multi-pass membrane protein</topology>
    </subcellularLocation>
</comment>
<dbReference type="InterPro" id="IPR050297">
    <property type="entry name" value="LipidA_mod_glycosyltrf_83"/>
</dbReference>
<feature type="transmembrane region" description="Helical" evidence="8">
    <location>
        <begin position="186"/>
        <end position="205"/>
    </location>
</feature>
<evidence type="ECO:0000313" key="11">
    <source>
        <dbReference type="EMBL" id="OGM79991.1"/>
    </source>
</evidence>
<keyword evidence="5 8" id="KW-0812">Transmembrane</keyword>
<feature type="transmembrane region" description="Helical" evidence="8">
    <location>
        <begin position="359"/>
        <end position="385"/>
    </location>
</feature>
<evidence type="ECO:0000256" key="5">
    <source>
        <dbReference type="ARBA" id="ARBA00022692"/>
    </source>
</evidence>
<feature type="transmembrane region" description="Helical" evidence="8">
    <location>
        <begin position="109"/>
        <end position="142"/>
    </location>
</feature>
<feature type="transmembrane region" description="Helical" evidence="8">
    <location>
        <begin position="733"/>
        <end position="751"/>
    </location>
</feature>
<dbReference type="GO" id="GO:0009103">
    <property type="term" value="P:lipopolysaccharide biosynthetic process"/>
    <property type="evidence" value="ECO:0007669"/>
    <property type="project" value="UniProtKB-ARBA"/>
</dbReference>
<feature type="transmembrane region" description="Helical" evidence="8">
    <location>
        <begin position="518"/>
        <end position="537"/>
    </location>
</feature>
<reference evidence="11 12" key="1">
    <citation type="journal article" date="2016" name="Nat. Commun.">
        <title>Thousands of microbial genomes shed light on interconnected biogeochemical processes in an aquifer system.</title>
        <authorList>
            <person name="Anantharaman K."/>
            <person name="Brown C.T."/>
            <person name="Hug L.A."/>
            <person name="Sharon I."/>
            <person name="Castelle C.J."/>
            <person name="Probst A.J."/>
            <person name="Thomas B.C."/>
            <person name="Singh A."/>
            <person name="Wilkins M.J."/>
            <person name="Karaoz U."/>
            <person name="Brodie E.L."/>
            <person name="Williams K.H."/>
            <person name="Hubbard S.S."/>
            <person name="Banfield J.F."/>
        </authorList>
    </citation>
    <scope>NUCLEOTIDE SEQUENCE [LARGE SCALE GENOMIC DNA]</scope>
</reference>
<feature type="transmembrane region" description="Helical" evidence="8">
    <location>
        <begin position="76"/>
        <end position="97"/>
    </location>
</feature>
<feature type="transmembrane region" description="Helical" evidence="8">
    <location>
        <begin position="566"/>
        <end position="591"/>
    </location>
</feature>
<keyword evidence="7 8" id="KW-0472">Membrane</keyword>
<evidence type="ECO:0000256" key="7">
    <source>
        <dbReference type="ARBA" id="ARBA00023136"/>
    </source>
</evidence>
<keyword evidence="3" id="KW-0328">Glycosyltransferase</keyword>
<feature type="transmembrane region" description="Helical" evidence="8">
    <location>
        <begin position="758"/>
        <end position="776"/>
    </location>
</feature>
<feature type="transmembrane region" description="Helical" evidence="8">
    <location>
        <begin position="679"/>
        <end position="698"/>
    </location>
</feature>
<keyword evidence="2" id="KW-1003">Cell membrane</keyword>
<dbReference type="PANTHER" id="PTHR33908">
    <property type="entry name" value="MANNOSYLTRANSFERASE YKCB-RELATED"/>
    <property type="match status" value="1"/>
</dbReference>
<feature type="transmembrane region" description="Helical" evidence="8">
    <location>
        <begin position="225"/>
        <end position="244"/>
    </location>
</feature>